<evidence type="ECO:0000313" key="2">
    <source>
        <dbReference type="EMBL" id="KIJ61593.1"/>
    </source>
</evidence>
<accession>A0A0C9W4X9</accession>
<dbReference type="HOGENOM" id="CLU_837033_0_0_1"/>
<dbReference type="AlphaFoldDB" id="A0A0C9W4X9"/>
<dbReference type="EMBL" id="KN839861">
    <property type="protein sequence ID" value="KIJ61593.1"/>
    <property type="molecule type" value="Genomic_DNA"/>
</dbReference>
<name>A0A0C9W4X9_9AGAM</name>
<organism evidence="2 3">
    <name type="scientific">Hydnomerulius pinastri MD-312</name>
    <dbReference type="NCBI Taxonomy" id="994086"/>
    <lineage>
        <taxon>Eukaryota</taxon>
        <taxon>Fungi</taxon>
        <taxon>Dikarya</taxon>
        <taxon>Basidiomycota</taxon>
        <taxon>Agaricomycotina</taxon>
        <taxon>Agaricomycetes</taxon>
        <taxon>Agaricomycetidae</taxon>
        <taxon>Boletales</taxon>
        <taxon>Boletales incertae sedis</taxon>
        <taxon>Leucogyrophana</taxon>
    </lineage>
</organism>
<dbReference type="OrthoDB" id="2667832at2759"/>
<feature type="compositionally biased region" description="Pro residues" evidence="1">
    <location>
        <begin position="220"/>
        <end position="237"/>
    </location>
</feature>
<gene>
    <name evidence="2" type="ORF">HYDPIDRAFT_31198</name>
</gene>
<keyword evidence="3" id="KW-1185">Reference proteome</keyword>
<evidence type="ECO:0000313" key="3">
    <source>
        <dbReference type="Proteomes" id="UP000053820"/>
    </source>
</evidence>
<proteinExistence type="predicted"/>
<feature type="compositionally biased region" description="Gly residues" evidence="1">
    <location>
        <begin position="315"/>
        <end position="328"/>
    </location>
</feature>
<protein>
    <submittedName>
        <fullName evidence="2">Uncharacterized protein</fullName>
    </submittedName>
</protein>
<feature type="region of interest" description="Disordered" evidence="1">
    <location>
        <begin position="170"/>
        <end position="363"/>
    </location>
</feature>
<sequence>MAAPIPVYRQNPIHHDWEVASTYDSDDCESLGRSLYDEPRGMYGDGPVYAPSPNDQGSGMHHHLQLVLYDDRDGEYRAGYPCSPPPPPPQNRDLGSTAANPWDARFAPGKPGGFFIPHAPALPPPGSVMSPASPAGISFPPRLTELYIPPVPPLKGRMAPDSDMDADLLDAPPPLPVPLTSPPVRSPARSSPALGLAMPLAATLPSPTRSGAGSRHASPIHPPPLYHELPSPVPPHPADGYPAVSPTTLSRRSAAHEWERDAGLSYSYSGSAQGPRGEPPEVRRGAGQAPSYYPYPSDGSERGRSERSLADYAFPGGGPGNGGGGGGTMRTPRPAVRQRRPSVWQRLVRRFSPSPQGVARGQS</sequence>
<evidence type="ECO:0000256" key="1">
    <source>
        <dbReference type="SAM" id="MobiDB-lite"/>
    </source>
</evidence>
<feature type="region of interest" description="Disordered" evidence="1">
    <location>
        <begin position="75"/>
        <end position="101"/>
    </location>
</feature>
<feature type="compositionally biased region" description="Basic and acidic residues" evidence="1">
    <location>
        <begin position="299"/>
        <end position="309"/>
    </location>
</feature>
<reference evidence="2 3" key="1">
    <citation type="submission" date="2014-04" db="EMBL/GenBank/DDBJ databases">
        <title>Evolutionary Origins and Diversification of the Mycorrhizal Mutualists.</title>
        <authorList>
            <consortium name="DOE Joint Genome Institute"/>
            <consortium name="Mycorrhizal Genomics Consortium"/>
            <person name="Kohler A."/>
            <person name="Kuo A."/>
            <person name="Nagy L.G."/>
            <person name="Floudas D."/>
            <person name="Copeland A."/>
            <person name="Barry K.W."/>
            <person name="Cichocki N."/>
            <person name="Veneault-Fourrey C."/>
            <person name="LaButti K."/>
            <person name="Lindquist E.A."/>
            <person name="Lipzen A."/>
            <person name="Lundell T."/>
            <person name="Morin E."/>
            <person name="Murat C."/>
            <person name="Riley R."/>
            <person name="Ohm R."/>
            <person name="Sun H."/>
            <person name="Tunlid A."/>
            <person name="Henrissat B."/>
            <person name="Grigoriev I.V."/>
            <person name="Hibbett D.S."/>
            <person name="Martin F."/>
        </authorList>
    </citation>
    <scope>NUCLEOTIDE SEQUENCE [LARGE SCALE GENOMIC DNA]</scope>
    <source>
        <strain evidence="2 3">MD-312</strain>
    </source>
</reference>
<dbReference type="Proteomes" id="UP000053820">
    <property type="component" value="Unassembled WGS sequence"/>
</dbReference>
<feature type="compositionally biased region" description="Pro residues" evidence="1">
    <location>
        <begin position="171"/>
        <end position="185"/>
    </location>
</feature>